<keyword evidence="13" id="KW-0472">Membrane</keyword>
<dbReference type="OrthoDB" id="69641at2759"/>
<dbReference type="InterPro" id="IPR044066">
    <property type="entry name" value="TRIAD_supradom"/>
</dbReference>
<feature type="coiled-coil region" evidence="16">
    <location>
        <begin position="598"/>
        <end position="625"/>
    </location>
</feature>
<dbReference type="GO" id="GO:0005737">
    <property type="term" value="C:cytoplasm"/>
    <property type="evidence" value="ECO:0007669"/>
    <property type="project" value="UniProtKB-ARBA"/>
</dbReference>
<evidence type="ECO:0000313" key="19">
    <source>
        <dbReference type="EMBL" id="KAH3754057.1"/>
    </source>
</evidence>
<evidence type="ECO:0000256" key="2">
    <source>
        <dbReference type="ARBA" id="ARBA00004167"/>
    </source>
</evidence>
<evidence type="ECO:0000256" key="4">
    <source>
        <dbReference type="ARBA" id="ARBA00012251"/>
    </source>
</evidence>
<keyword evidence="16" id="KW-0175">Coiled coil</keyword>
<evidence type="ECO:0000256" key="8">
    <source>
        <dbReference type="ARBA" id="ARBA00022737"/>
    </source>
</evidence>
<dbReference type="InterPro" id="IPR045840">
    <property type="entry name" value="Ariadne"/>
</dbReference>
<name>A0A9D4DTY2_DREPO</name>
<comment type="pathway">
    <text evidence="3">Protein modification; protein ubiquitination.</text>
</comment>
<evidence type="ECO:0000256" key="9">
    <source>
        <dbReference type="ARBA" id="ARBA00022771"/>
    </source>
</evidence>
<dbReference type="GO" id="GO:0061630">
    <property type="term" value="F:ubiquitin protein ligase activity"/>
    <property type="evidence" value="ECO:0007669"/>
    <property type="project" value="UniProtKB-EC"/>
</dbReference>
<evidence type="ECO:0000256" key="15">
    <source>
        <dbReference type="PROSITE-ProRule" id="PRU00023"/>
    </source>
</evidence>
<dbReference type="InterPro" id="IPR031127">
    <property type="entry name" value="E3_UB_ligase_RBR"/>
</dbReference>
<protein>
    <recommendedName>
        <fullName evidence="4">RBR-type E3 ubiquitin transferase</fullName>
        <ecNumber evidence="4">2.3.2.31</ecNumber>
    </recommendedName>
</protein>
<keyword evidence="20" id="KW-1185">Reference proteome</keyword>
<dbReference type="InterPro" id="IPR013083">
    <property type="entry name" value="Znf_RING/FYVE/PHD"/>
</dbReference>
<dbReference type="SUPFAM" id="SSF57850">
    <property type="entry name" value="RING/U-box"/>
    <property type="match status" value="3"/>
</dbReference>
<dbReference type="Gene3D" id="1.25.40.20">
    <property type="entry name" value="Ankyrin repeat-containing domain"/>
    <property type="match status" value="1"/>
</dbReference>
<evidence type="ECO:0000256" key="3">
    <source>
        <dbReference type="ARBA" id="ARBA00004906"/>
    </source>
</evidence>
<comment type="subcellular location">
    <subcellularLocation>
        <location evidence="2">Membrane</location>
        <topology evidence="2">Single-pass membrane protein</topology>
    </subcellularLocation>
</comment>
<feature type="domain" description="RING-type" evidence="18">
    <location>
        <begin position="302"/>
        <end position="545"/>
    </location>
</feature>
<dbReference type="FunFam" id="3.30.40.10:FF:000051">
    <property type="entry name" value="RBR-type E3 ubiquitin transferase"/>
    <property type="match status" value="1"/>
</dbReference>
<feature type="region of interest" description="Disordered" evidence="17">
    <location>
        <begin position="916"/>
        <end position="939"/>
    </location>
</feature>
<dbReference type="PROSITE" id="PS00518">
    <property type="entry name" value="ZF_RING_1"/>
    <property type="match status" value="1"/>
</dbReference>
<dbReference type="InterPro" id="IPR017907">
    <property type="entry name" value="Znf_RING_CS"/>
</dbReference>
<dbReference type="InterPro" id="IPR002867">
    <property type="entry name" value="IBR_dom"/>
</dbReference>
<dbReference type="Proteomes" id="UP000828390">
    <property type="component" value="Unassembled WGS sequence"/>
</dbReference>
<keyword evidence="8" id="KW-0677">Repeat</keyword>
<evidence type="ECO:0000256" key="1">
    <source>
        <dbReference type="ARBA" id="ARBA00001798"/>
    </source>
</evidence>
<dbReference type="CDD" id="cd20361">
    <property type="entry name" value="Rcat_RBR_ANKIB1"/>
    <property type="match status" value="1"/>
</dbReference>
<reference evidence="19" key="1">
    <citation type="journal article" date="2019" name="bioRxiv">
        <title>The Genome of the Zebra Mussel, Dreissena polymorpha: A Resource for Invasive Species Research.</title>
        <authorList>
            <person name="McCartney M.A."/>
            <person name="Auch B."/>
            <person name="Kono T."/>
            <person name="Mallez S."/>
            <person name="Zhang Y."/>
            <person name="Obille A."/>
            <person name="Becker A."/>
            <person name="Abrahante J.E."/>
            <person name="Garbe J."/>
            <person name="Badalamenti J.P."/>
            <person name="Herman A."/>
            <person name="Mangelson H."/>
            <person name="Liachko I."/>
            <person name="Sullivan S."/>
            <person name="Sone E.D."/>
            <person name="Koren S."/>
            <person name="Silverstein K.A.T."/>
            <person name="Beckman K.B."/>
            <person name="Gohl D.M."/>
        </authorList>
    </citation>
    <scope>NUCLEOTIDE SEQUENCE</scope>
    <source>
        <strain evidence="19">Duluth1</strain>
        <tissue evidence="19">Whole animal</tissue>
    </source>
</reference>
<dbReference type="GO" id="GO:0008270">
    <property type="term" value="F:zinc ion binding"/>
    <property type="evidence" value="ECO:0007669"/>
    <property type="project" value="UniProtKB-KW"/>
</dbReference>
<dbReference type="GO" id="GO:0031090">
    <property type="term" value="C:organelle membrane"/>
    <property type="evidence" value="ECO:0007669"/>
    <property type="project" value="UniProtKB-ARBA"/>
</dbReference>
<dbReference type="SMART" id="SM00647">
    <property type="entry name" value="IBR"/>
    <property type="match status" value="2"/>
</dbReference>
<dbReference type="Pfam" id="PF13637">
    <property type="entry name" value="Ank_4"/>
    <property type="match status" value="1"/>
</dbReference>
<dbReference type="GO" id="GO:0016567">
    <property type="term" value="P:protein ubiquitination"/>
    <property type="evidence" value="ECO:0007669"/>
    <property type="project" value="InterPro"/>
</dbReference>
<keyword evidence="7" id="KW-0479">Metal-binding</keyword>
<feature type="compositionally biased region" description="Polar residues" evidence="17">
    <location>
        <begin position="879"/>
        <end position="892"/>
    </location>
</feature>
<feature type="region of interest" description="Disordered" evidence="17">
    <location>
        <begin position="865"/>
        <end position="892"/>
    </location>
</feature>
<dbReference type="Gene3D" id="1.20.120.1750">
    <property type="match status" value="1"/>
</dbReference>
<evidence type="ECO:0000256" key="5">
    <source>
        <dbReference type="ARBA" id="ARBA00022679"/>
    </source>
</evidence>
<organism evidence="19 20">
    <name type="scientific">Dreissena polymorpha</name>
    <name type="common">Zebra mussel</name>
    <name type="synonym">Mytilus polymorpha</name>
    <dbReference type="NCBI Taxonomy" id="45954"/>
    <lineage>
        <taxon>Eukaryota</taxon>
        <taxon>Metazoa</taxon>
        <taxon>Spiralia</taxon>
        <taxon>Lophotrochozoa</taxon>
        <taxon>Mollusca</taxon>
        <taxon>Bivalvia</taxon>
        <taxon>Autobranchia</taxon>
        <taxon>Heteroconchia</taxon>
        <taxon>Euheterodonta</taxon>
        <taxon>Imparidentia</taxon>
        <taxon>Neoheterodontei</taxon>
        <taxon>Myida</taxon>
        <taxon>Dreissenoidea</taxon>
        <taxon>Dreissenidae</taxon>
        <taxon>Dreissena</taxon>
    </lineage>
</organism>
<dbReference type="EC" id="2.3.2.31" evidence="4"/>
<dbReference type="InterPro" id="IPR047564">
    <property type="entry name" value="Rcat_RBR_ANKIB1"/>
</dbReference>
<evidence type="ECO:0000256" key="6">
    <source>
        <dbReference type="ARBA" id="ARBA00022692"/>
    </source>
</evidence>
<evidence type="ECO:0000256" key="10">
    <source>
        <dbReference type="ARBA" id="ARBA00022786"/>
    </source>
</evidence>
<keyword evidence="15" id="KW-0040">ANK repeat</keyword>
<sequence>MGSSSSKFRKHLQTGDEVAALKVYNDHSDLRKGLDPNSSYGDNHQHETPLHLAARHGMKSLLRIFLFEHGGNPNKTNGKKETALHCVCMEKHHQYFPVQRRRLECLSMILQWKGAELKDGVVEKVDLSALDESNNTALHYAAQSGLKACVEQLVNHSCPLFIENKDNQTPCDSAESSGFNDIALFLESKMVFSNDGAGGDIDEVPPEIDSEEYSGLRAQDLQEAKDQLLVETADMLSIPLFTAEALLRNHEWSREMLLDAWMADPVSCCEKSGVTAPASLFSDKPIVAESLSSPTVSHPPCSLAECDICTQTFQLSQEPVHMSCHQFCRECWEGYLNVKIKEGGVHDITCPGYGCNILVPVEVIESVVSRDMARRYLQFDIKAFVDSNPNIKWCPFPGCGRAVRLPEVIQGGAGGSRNSPGHKIPADTSRAVDCGNGHYFCWECSGEAHEPCSCDSLRRWLAEVAEIKPETLHNTEQETETAANCLWLVTNSKLCPQCKSPIQKNEGCNHMKCSKCKHDFCWVCLDQWKRHNSSTGGYFKCNRYEVSKKVEDTTKMSITEAESKNSKMQELNKFVHYYTRYKNHENSYKFEEPLMKTAKEKMLKLAEAVNDLATAKDETKFVEEAVHKLLKSRRVLKYSYVYGYYLDGPAYRKIVFEFMQTELEECTEILSQMVNRLYLRTPRKKIIEQAQLCHRKRHDFLTAISKGLVPPETPPGLRKKRRKYSMDVDDEDMRKAILASIEDFDPENPWIVDASGRHTNIAAILDWPSDDSDDETPSRANKAMSMMDPMPEMCTRECCARPCAKNPRTGEYHKFCSLRCSRMHKQRLDDEPLPSMSEMHMDERMDILRALEMSRIQFLQDQGILSQAERSEEPSSSSNNRQASREATYTPSETLDIEIRRLLELTSLLDDNEETDLKTSLDQSGADDNDRPFSLSRFGENQSTVVSRVPNKSVEDLYHPDCSSCQAATSLSPLVTNKYLHTGEPDLPSSECPPFDDLEVLGACGGVSVSSIGEESENQSVDDFSLGGPILQKLLNMDAIDKSNGEPIASCRSFGPIKDISVSNIHIDEDDKTKNFMKKDFSNLSRSKPKVVEHGNGRLFSANTPGEDEKVFTLLSPESDFSESSSSEVWGYRPQLVHEPKHMHTPETDSSVEGCSCADLPNQNSYYRHDDTLSETSPLTGEEENKLLNLIGQSEHASTNQRSFIELTETMLKMTLDMQNELELDSYTQVPPAQFSKGSEVMTFPDDIISINRQVSLASLTGICSEAEKTDDKQAAGHGCSKENVCEYVNGETQQNEKMVDIEVTLESEENENANGITLESDHLSRVLTDCEVIDLESPDALMNVDPITMYKEEEENSLQNSGDISLLETVDEGTTVAESRSTYV</sequence>
<keyword evidence="6" id="KW-0812">Transmembrane</keyword>
<comment type="caution">
    <text evidence="19">The sequence shown here is derived from an EMBL/GenBank/DDBJ whole genome shotgun (WGS) entry which is preliminary data.</text>
</comment>
<dbReference type="PROSITE" id="PS50088">
    <property type="entry name" value="ANK_REPEAT"/>
    <property type="match status" value="1"/>
</dbReference>
<keyword evidence="11" id="KW-0862">Zinc</keyword>
<evidence type="ECO:0000259" key="18">
    <source>
        <dbReference type="PROSITE" id="PS51873"/>
    </source>
</evidence>
<dbReference type="EMBL" id="JAIWYP010000010">
    <property type="protein sequence ID" value="KAH3754057.1"/>
    <property type="molecule type" value="Genomic_DNA"/>
</dbReference>
<dbReference type="SUPFAM" id="SSF48403">
    <property type="entry name" value="Ankyrin repeat"/>
    <property type="match status" value="1"/>
</dbReference>
<dbReference type="InterPro" id="IPR036770">
    <property type="entry name" value="Ankyrin_rpt-contain_sf"/>
</dbReference>
<evidence type="ECO:0000256" key="13">
    <source>
        <dbReference type="ARBA" id="ARBA00023136"/>
    </source>
</evidence>
<keyword evidence="9" id="KW-0863">Zinc-finger</keyword>
<dbReference type="CDD" id="cd20346">
    <property type="entry name" value="BRcat_RBR_ANKIB1"/>
    <property type="match status" value="1"/>
</dbReference>
<evidence type="ECO:0000256" key="11">
    <source>
        <dbReference type="ARBA" id="ARBA00022833"/>
    </source>
</evidence>
<accession>A0A9D4DTY2</accession>
<dbReference type="PROSITE" id="PS50297">
    <property type="entry name" value="ANK_REP_REGION"/>
    <property type="match status" value="1"/>
</dbReference>
<feature type="repeat" description="ANK" evidence="15">
    <location>
        <begin position="45"/>
        <end position="78"/>
    </location>
</feature>
<evidence type="ECO:0000256" key="7">
    <source>
        <dbReference type="ARBA" id="ARBA00022723"/>
    </source>
</evidence>
<dbReference type="SMART" id="SM00248">
    <property type="entry name" value="ANK"/>
    <property type="match status" value="3"/>
</dbReference>
<evidence type="ECO:0000256" key="17">
    <source>
        <dbReference type="SAM" id="MobiDB-lite"/>
    </source>
</evidence>
<dbReference type="Pfam" id="PF22191">
    <property type="entry name" value="IBR_1"/>
    <property type="match status" value="1"/>
</dbReference>
<evidence type="ECO:0000256" key="16">
    <source>
        <dbReference type="SAM" id="Coils"/>
    </source>
</evidence>
<dbReference type="Gene3D" id="3.30.40.10">
    <property type="entry name" value="Zinc/RING finger domain, C3HC4 (zinc finger)"/>
    <property type="match status" value="1"/>
</dbReference>
<gene>
    <name evidence="19" type="ORF">DPMN_188716</name>
</gene>
<evidence type="ECO:0000256" key="12">
    <source>
        <dbReference type="ARBA" id="ARBA00022989"/>
    </source>
</evidence>
<keyword evidence="12" id="KW-1133">Transmembrane helix</keyword>
<evidence type="ECO:0000313" key="20">
    <source>
        <dbReference type="Proteomes" id="UP000828390"/>
    </source>
</evidence>
<dbReference type="PANTHER" id="PTHR11685">
    <property type="entry name" value="RBR FAMILY RING FINGER AND IBR DOMAIN-CONTAINING"/>
    <property type="match status" value="1"/>
</dbReference>
<reference evidence="19" key="2">
    <citation type="submission" date="2020-11" db="EMBL/GenBank/DDBJ databases">
        <authorList>
            <person name="McCartney M.A."/>
            <person name="Auch B."/>
            <person name="Kono T."/>
            <person name="Mallez S."/>
            <person name="Becker A."/>
            <person name="Gohl D.M."/>
            <person name="Silverstein K.A.T."/>
            <person name="Koren S."/>
            <person name="Bechman K.B."/>
            <person name="Herman A."/>
            <person name="Abrahante J.E."/>
            <person name="Garbe J."/>
        </authorList>
    </citation>
    <scope>NUCLEOTIDE SEQUENCE</scope>
    <source>
        <strain evidence="19">Duluth1</strain>
        <tissue evidence="19">Whole animal</tissue>
    </source>
</reference>
<dbReference type="Pfam" id="PF12796">
    <property type="entry name" value="Ank_2"/>
    <property type="match status" value="1"/>
</dbReference>
<dbReference type="Pfam" id="PF01485">
    <property type="entry name" value="IBR"/>
    <property type="match status" value="1"/>
</dbReference>
<keyword evidence="5" id="KW-0808">Transferase</keyword>
<keyword evidence="10" id="KW-0833">Ubl conjugation pathway</keyword>
<dbReference type="PROSITE" id="PS51873">
    <property type="entry name" value="TRIAD"/>
    <property type="match status" value="1"/>
</dbReference>
<proteinExistence type="inferred from homology"/>
<comment type="similarity">
    <text evidence="14">Belongs to the RBR family. RNF144 subfamily.</text>
</comment>
<dbReference type="FunFam" id="1.25.40.20:FF:000040">
    <property type="entry name" value="RBR-type E3 ubiquitin transferase"/>
    <property type="match status" value="1"/>
</dbReference>
<dbReference type="InterPro" id="IPR002110">
    <property type="entry name" value="Ankyrin_rpt"/>
</dbReference>
<comment type="catalytic activity">
    <reaction evidence="1">
        <text>[E2 ubiquitin-conjugating enzyme]-S-ubiquitinyl-L-cysteine + [acceptor protein]-L-lysine = [E2 ubiquitin-conjugating enzyme]-L-cysteine + [acceptor protein]-N(6)-ubiquitinyl-L-lysine.</text>
        <dbReference type="EC" id="2.3.2.31"/>
    </reaction>
</comment>
<evidence type="ECO:0000256" key="14">
    <source>
        <dbReference type="ARBA" id="ARBA00038342"/>
    </source>
</evidence>
<dbReference type="Pfam" id="PF19422">
    <property type="entry name" value="Ariadne"/>
    <property type="match status" value="1"/>
</dbReference>